<dbReference type="Ensembl" id="ENSMMOT00000009133.1">
    <property type="protein sequence ID" value="ENSMMOP00000008974.1"/>
    <property type="gene ID" value="ENSMMOG00000006928.1"/>
</dbReference>
<dbReference type="GO" id="GO:0001947">
    <property type="term" value="P:heart looping"/>
    <property type="evidence" value="ECO:0007669"/>
    <property type="project" value="TreeGrafter"/>
</dbReference>
<dbReference type="InterPro" id="IPR037386">
    <property type="entry name" value="CCDC40"/>
</dbReference>
<evidence type="ECO:0000313" key="2">
    <source>
        <dbReference type="Ensembl" id="ENSMMOP00000008974.1"/>
    </source>
</evidence>
<dbReference type="Proteomes" id="UP000261620">
    <property type="component" value="Unplaced"/>
</dbReference>
<protein>
    <recommendedName>
        <fullName evidence="4">Coiled-coil domain containing 40</fullName>
    </recommendedName>
</protein>
<organism evidence="2 3">
    <name type="scientific">Mola mola</name>
    <name type="common">Ocean sunfish</name>
    <name type="synonym">Tetraodon mola</name>
    <dbReference type="NCBI Taxonomy" id="94237"/>
    <lineage>
        <taxon>Eukaryota</taxon>
        <taxon>Metazoa</taxon>
        <taxon>Chordata</taxon>
        <taxon>Craniata</taxon>
        <taxon>Vertebrata</taxon>
        <taxon>Euteleostomi</taxon>
        <taxon>Actinopterygii</taxon>
        <taxon>Neopterygii</taxon>
        <taxon>Teleostei</taxon>
        <taxon>Neoteleostei</taxon>
        <taxon>Acanthomorphata</taxon>
        <taxon>Eupercaria</taxon>
        <taxon>Tetraodontiformes</taxon>
        <taxon>Molidae</taxon>
        <taxon>Mola</taxon>
    </lineage>
</organism>
<keyword evidence="3" id="KW-1185">Reference proteome</keyword>
<dbReference type="GO" id="GO:0035082">
    <property type="term" value="P:axoneme assembly"/>
    <property type="evidence" value="ECO:0007669"/>
    <property type="project" value="InterPro"/>
</dbReference>
<dbReference type="GO" id="GO:0005929">
    <property type="term" value="C:cilium"/>
    <property type="evidence" value="ECO:0007669"/>
    <property type="project" value="TreeGrafter"/>
</dbReference>
<evidence type="ECO:0000256" key="1">
    <source>
        <dbReference type="SAM" id="Coils"/>
    </source>
</evidence>
<name>A0A3Q3WJI7_MOLML</name>
<reference evidence="2" key="1">
    <citation type="submission" date="2025-08" db="UniProtKB">
        <authorList>
            <consortium name="Ensembl"/>
        </authorList>
    </citation>
    <scope>IDENTIFICATION</scope>
</reference>
<dbReference type="GO" id="GO:0005576">
    <property type="term" value="C:extracellular region"/>
    <property type="evidence" value="ECO:0007669"/>
    <property type="project" value="GOC"/>
</dbReference>
<keyword evidence="1" id="KW-0175">Coiled coil</keyword>
<proteinExistence type="predicted"/>
<dbReference type="GO" id="GO:0060287">
    <property type="term" value="P:epithelial cilium movement involved in determination of left/right asymmetry"/>
    <property type="evidence" value="ECO:0007669"/>
    <property type="project" value="TreeGrafter"/>
</dbReference>
<reference evidence="2" key="2">
    <citation type="submission" date="2025-09" db="UniProtKB">
        <authorList>
            <consortium name="Ensembl"/>
        </authorList>
    </citation>
    <scope>IDENTIFICATION</scope>
</reference>
<dbReference type="GO" id="GO:0005737">
    <property type="term" value="C:cytoplasm"/>
    <property type="evidence" value="ECO:0007669"/>
    <property type="project" value="TreeGrafter"/>
</dbReference>
<dbReference type="PANTHER" id="PTHR16275:SF8">
    <property type="entry name" value="COILED-COIL DOMAIN-CONTAINING PROTEIN 40"/>
    <property type="match status" value="1"/>
</dbReference>
<evidence type="ECO:0000313" key="3">
    <source>
        <dbReference type="Proteomes" id="UP000261620"/>
    </source>
</evidence>
<dbReference type="PANTHER" id="PTHR16275">
    <property type="entry name" value="COILED-COIL DOMAIN-CONTAINING PROTEIN 40"/>
    <property type="match status" value="1"/>
</dbReference>
<sequence length="851" mass="98755">MPFLIRRQPLVRRQQVALNVHLSKQLERINLSLKDKTVLEKAEAKQVQETGVEMFRVQEQLARLQTILEDRNQAKAHAEAKHQQAEDQLEATKFHFSNLTTRDSSAKASVSQLQAELDNLMLHLVITQADIEDLESNVKVMGNVKFKAGTQKKQAEEQKLKQDIYVDHLTRDMDRLMQQIAMYEVQTSAQAEETQAAKEALTEALILTRKHLLQQWSSALLRNAKQDEAFSAMQEAARSVNDQVNLQDREIKSYKKSTTEEQEKNEVLTMQLNRGRMDCDTIRKLISQKQAQEEALRAHYSTLFRSLQETERTLARLSKVGRRQLWLQNESIVRVELEDEVMTHMQQGLKYNRTAKYTQRLSNKKTALKKEKISQLWQLENDMVMVVLESCNVGQHLETLAHTQEGLDQEIAMYNKLLTSHQAKTTTYNTLIRQKQHTISNYNKKIHQIKLITGHEELSPFQIKILAITGQIEEMEGNIKRLQQLWMKKQGTLVGLNQEKGTNSKHTLKLQTEYTSMVQKKMRFEGTSHDHREESDLEKNVKTQRGDLLKLNTQLSEKGQMSLSLEQENALMKTDFLRQLKARPEFYGVKEQLDITACNRHVRHRHELMQRLLADRRQIMLWDKKTQLVKEIRSVVESEVGQAELQMMRAEINYMEGRLNQLMRQRERLLRESEATVARRETIVLRQEAMALSSNRQTSKGELERARQTLRRKIHEARKHVEECELVIRELQERQVTISGWLAQEKQRLAETCGTSFVLDAKSENLQDSKDGNLAHLVALQSRAKRLQALCQGRYQPSSTSESISGVLQSQTDRVRTVSTILHRVREEFPQYQGTLRRLSSALAEPIQVLE</sequence>
<accession>A0A3Q3WJI7</accession>
<evidence type="ECO:0008006" key="4">
    <source>
        <dbReference type="Google" id="ProtNLM"/>
    </source>
</evidence>
<dbReference type="STRING" id="94237.ENSMMOP00000008974"/>
<dbReference type="AlphaFoldDB" id="A0A3Q3WJI7"/>
<feature type="coiled-coil region" evidence="1">
    <location>
        <begin position="645"/>
        <end position="734"/>
    </location>
</feature>
<dbReference type="OMA" id="RMQRIQK"/>